<evidence type="ECO:0000256" key="1">
    <source>
        <dbReference type="ARBA" id="ARBA00022737"/>
    </source>
</evidence>
<comment type="similarity">
    <text evidence="3">Belongs to the TTC4 family.</text>
</comment>
<dbReference type="EMBL" id="LR899012">
    <property type="protein sequence ID" value="CAD7089394.1"/>
    <property type="molecule type" value="Genomic_DNA"/>
</dbReference>
<dbReference type="InterPro" id="IPR011990">
    <property type="entry name" value="TPR-like_helical_dom_sf"/>
</dbReference>
<evidence type="ECO:0000256" key="2">
    <source>
        <dbReference type="ARBA" id="ARBA00022803"/>
    </source>
</evidence>
<dbReference type="SMART" id="SM00028">
    <property type="entry name" value="TPR"/>
    <property type="match status" value="3"/>
</dbReference>
<dbReference type="AlphaFoldDB" id="A0A7R8V0K6"/>
<dbReference type="GO" id="GO:0006457">
    <property type="term" value="P:protein folding"/>
    <property type="evidence" value="ECO:0007669"/>
    <property type="project" value="TreeGrafter"/>
</dbReference>
<protein>
    <recommendedName>
        <fullName evidence="5">Cns1/TTC4 wheel domain-containing protein</fullName>
    </recommendedName>
</protein>
<evidence type="ECO:0000256" key="4">
    <source>
        <dbReference type="PROSITE-ProRule" id="PRU00339"/>
    </source>
</evidence>
<dbReference type="Gene3D" id="1.25.40.10">
    <property type="entry name" value="Tetratricopeptide repeat domain"/>
    <property type="match status" value="1"/>
</dbReference>
<dbReference type="InterPro" id="IPR019734">
    <property type="entry name" value="TPR_rpt"/>
</dbReference>
<dbReference type="GO" id="GO:0030544">
    <property type="term" value="F:Hsp70 protein binding"/>
    <property type="evidence" value="ECO:0007669"/>
    <property type="project" value="TreeGrafter"/>
</dbReference>
<dbReference type="Pfam" id="PF14559">
    <property type="entry name" value="TPR_19"/>
    <property type="match status" value="1"/>
</dbReference>
<keyword evidence="2 4" id="KW-0802">TPR repeat</keyword>
<gene>
    <name evidence="6" type="ORF">HERILL_LOCUS11949</name>
</gene>
<dbReference type="GO" id="GO:0005634">
    <property type="term" value="C:nucleus"/>
    <property type="evidence" value="ECO:0007669"/>
    <property type="project" value="TreeGrafter"/>
</dbReference>
<dbReference type="OMA" id="WRAAQCA"/>
<evidence type="ECO:0000256" key="3">
    <source>
        <dbReference type="ARBA" id="ARBA00023602"/>
    </source>
</evidence>
<evidence type="ECO:0000259" key="5">
    <source>
        <dbReference type="Pfam" id="PF18972"/>
    </source>
</evidence>
<organism evidence="6 7">
    <name type="scientific">Hermetia illucens</name>
    <name type="common">Black soldier fly</name>
    <dbReference type="NCBI Taxonomy" id="343691"/>
    <lineage>
        <taxon>Eukaryota</taxon>
        <taxon>Metazoa</taxon>
        <taxon>Ecdysozoa</taxon>
        <taxon>Arthropoda</taxon>
        <taxon>Hexapoda</taxon>
        <taxon>Insecta</taxon>
        <taxon>Pterygota</taxon>
        <taxon>Neoptera</taxon>
        <taxon>Endopterygota</taxon>
        <taxon>Diptera</taxon>
        <taxon>Brachycera</taxon>
        <taxon>Stratiomyomorpha</taxon>
        <taxon>Stratiomyidae</taxon>
        <taxon>Hermetiinae</taxon>
        <taxon>Hermetia</taxon>
    </lineage>
</organism>
<dbReference type="InParanoid" id="A0A7R8V0K6"/>
<dbReference type="Pfam" id="PF18972">
    <property type="entry name" value="Wheel"/>
    <property type="match status" value="1"/>
</dbReference>
<dbReference type="PANTHER" id="PTHR46035:SF1">
    <property type="entry name" value="TETRATRICOPEPTIDE REPEAT PROTEIN 4"/>
    <property type="match status" value="1"/>
</dbReference>
<proteinExistence type="inferred from homology"/>
<keyword evidence="7" id="KW-1185">Reference proteome</keyword>
<keyword evidence="1" id="KW-0677">Repeat</keyword>
<accession>A0A7R8V0K6</accession>
<name>A0A7R8V0K6_HERIL</name>
<dbReference type="Proteomes" id="UP000594454">
    <property type="component" value="Chromosome 4"/>
</dbReference>
<dbReference type="OrthoDB" id="420195at2759"/>
<dbReference type="SUPFAM" id="SSF48452">
    <property type="entry name" value="TPR-like"/>
    <property type="match status" value="1"/>
</dbReference>
<feature type="domain" description="Cns1/TTC4 wheel" evidence="5">
    <location>
        <begin position="273"/>
        <end position="382"/>
    </location>
</feature>
<dbReference type="PROSITE" id="PS50005">
    <property type="entry name" value="TPR"/>
    <property type="match status" value="1"/>
</dbReference>
<dbReference type="PANTHER" id="PTHR46035">
    <property type="entry name" value="TETRATRICOPEPTIDE REPEAT PROTEIN 4"/>
    <property type="match status" value="1"/>
</dbReference>
<dbReference type="FunCoup" id="A0A7R8V0K6">
    <property type="interactions" value="2287"/>
</dbReference>
<feature type="repeat" description="TPR" evidence="4">
    <location>
        <begin position="128"/>
        <end position="161"/>
    </location>
</feature>
<evidence type="ECO:0000313" key="7">
    <source>
        <dbReference type="Proteomes" id="UP000594454"/>
    </source>
</evidence>
<dbReference type="GO" id="GO:0005829">
    <property type="term" value="C:cytosol"/>
    <property type="evidence" value="ECO:0007669"/>
    <property type="project" value="TreeGrafter"/>
</dbReference>
<dbReference type="CDD" id="cd21380">
    <property type="entry name" value="CTWD_Cns1"/>
    <property type="match status" value="1"/>
</dbReference>
<reference evidence="6 7" key="1">
    <citation type="submission" date="2020-11" db="EMBL/GenBank/DDBJ databases">
        <authorList>
            <person name="Wallbank WR R."/>
            <person name="Pardo Diaz C."/>
            <person name="Kozak K."/>
            <person name="Martin S."/>
            <person name="Jiggins C."/>
            <person name="Moest M."/>
            <person name="Warren A I."/>
            <person name="Generalovic N T."/>
            <person name="Byers J.R.P. K."/>
            <person name="Montejo-Kovacevich G."/>
            <person name="Yen C E."/>
        </authorList>
    </citation>
    <scope>NUCLEOTIDE SEQUENCE [LARGE SCALE GENOMIC DNA]</scope>
</reference>
<evidence type="ECO:0000313" key="6">
    <source>
        <dbReference type="EMBL" id="CAD7089394.1"/>
    </source>
</evidence>
<sequence>MAEEVKKPMTDAERLELAAKLDRELDEFINSLEKRQYTEGWPEDRWQEEMDKHPFFMKKPPEPGEELHPLLEGLQQLKYDPEENTTEELATKYKEDGNFYMKTKKFRLAIMCFTEGLKIKSANAELNAALYNNRSAAQFFLKNYRSSLQDAKKALELKPDYAKARWRAAQCALHTEKFDDCIRYCDEILDNEPENEAALELMEKSRSKKLEAERDERKRAAIRKKQQTQFQRLLDALKTRQIKFDDIPNDKDITEERLKPKLLPLEDHPVSLDENNVLTWPAAFSYPEFLFSDFQQQLSEDVTMDDCINSMFAERLPCDKQGKYRPGNLTVYYENRKAAMVHKINLRKTIREILEEKGFYVTGGSLLFYVVPTGSRVEEEFIHEPRRPMAYF</sequence>
<dbReference type="InterPro" id="IPR044059">
    <property type="entry name" value="Csn1/TTC4_wheel"/>
</dbReference>
<dbReference type="GO" id="GO:0051879">
    <property type="term" value="F:Hsp90 protein binding"/>
    <property type="evidence" value="ECO:0007669"/>
    <property type="project" value="InterPro"/>
</dbReference>